<dbReference type="GO" id="GO:0032299">
    <property type="term" value="C:ribonuclease H2 complex"/>
    <property type="evidence" value="ECO:0007669"/>
    <property type="project" value="TreeGrafter"/>
</dbReference>
<dbReference type="GO" id="GO:0004523">
    <property type="term" value="F:RNA-DNA hybrid ribonuclease activity"/>
    <property type="evidence" value="ECO:0007669"/>
    <property type="project" value="UniProtKB-UniRule"/>
</dbReference>
<comment type="function">
    <text evidence="3 13">Endonuclease that specifically degrades the RNA of RNA-DNA hybrids.</text>
</comment>
<dbReference type="InterPro" id="IPR001352">
    <property type="entry name" value="RNase_HII/HIII"/>
</dbReference>
<dbReference type="NCBIfam" id="TIGR00716">
    <property type="entry name" value="rnhC"/>
    <property type="match status" value="1"/>
</dbReference>
<comment type="cofactor">
    <cofactor evidence="2">
        <name>Mg(2+)</name>
        <dbReference type="ChEBI" id="CHEBI:18420"/>
    </cofactor>
</comment>
<evidence type="ECO:0000256" key="5">
    <source>
        <dbReference type="ARBA" id="ARBA00008378"/>
    </source>
</evidence>
<evidence type="ECO:0000256" key="10">
    <source>
        <dbReference type="ARBA" id="ARBA00022801"/>
    </source>
</evidence>
<keyword evidence="6" id="KW-0963">Cytoplasm</keyword>
<dbReference type="InterPro" id="IPR012337">
    <property type="entry name" value="RNaseH-like_sf"/>
</dbReference>
<comment type="similarity">
    <text evidence="5">Belongs to the RNase HII family. RnhC subfamily.</text>
</comment>
<dbReference type="InterPro" id="IPR036397">
    <property type="entry name" value="RNaseH_sf"/>
</dbReference>
<keyword evidence="7 12" id="KW-0540">Nuclease</keyword>
<proteinExistence type="inferred from homology"/>
<reference evidence="15 16" key="1">
    <citation type="submission" date="2020-12" db="EMBL/GenBank/DDBJ databases">
        <title>Sulforoseuscoccus oceanibium gen. nov., sp. nov., a representative of the phylum Verrucomicrobia with special cytoplasmic membrane, and proposal of Sulforoseuscoccusaceae fam. nov.</title>
        <authorList>
            <person name="Xi F."/>
        </authorList>
    </citation>
    <scope>NUCLEOTIDE SEQUENCE [LARGE SCALE GENOMIC DNA]</scope>
    <source>
        <strain evidence="15 16">T37</strain>
    </source>
</reference>
<dbReference type="EMBL" id="CP066776">
    <property type="protein sequence ID" value="QQL45284.1"/>
    <property type="molecule type" value="Genomic_DNA"/>
</dbReference>
<keyword evidence="16" id="KW-1185">Reference proteome</keyword>
<evidence type="ECO:0000256" key="2">
    <source>
        <dbReference type="ARBA" id="ARBA00001946"/>
    </source>
</evidence>
<dbReference type="GO" id="GO:0003723">
    <property type="term" value="F:RNA binding"/>
    <property type="evidence" value="ECO:0007669"/>
    <property type="project" value="UniProtKB-UniRule"/>
</dbReference>
<evidence type="ECO:0000256" key="6">
    <source>
        <dbReference type="ARBA" id="ARBA00022490"/>
    </source>
</evidence>
<dbReference type="AlphaFoldDB" id="A0A6B3L5N3"/>
<evidence type="ECO:0000256" key="3">
    <source>
        <dbReference type="ARBA" id="ARBA00004065"/>
    </source>
</evidence>
<dbReference type="Gene3D" id="3.30.310.10">
    <property type="entry name" value="TATA-Binding Protein"/>
    <property type="match status" value="1"/>
</dbReference>
<dbReference type="GO" id="GO:0005737">
    <property type="term" value="C:cytoplasm"/>
    <property type="evidence" value="ECO:0007669"/>
    <property type="project" value="UniProtKB-SubCell"/>
</dbReference>
<evidence type="ECO:0000256" key="13">
    <source>
        <dbReference type="RuleBase" id="RU003515"/>
    </source>
</evidence>
<dbReference type="RefSeq" id="WP_164363939.1">
    <property type="nucleotide sequence ID" value="NZ_CP066776.1"/>
</dbReference>
<dbReference type="GO" id="GO:0043137">
    <property type="term" value="P:DNA replication, removal of RNA primer"/>
    <property type="evidence" value="ECO:0007669"/>
    <property type="project" value="TreeGrafter"/>
</dbReference>
<dbReference type="EC" id="3.1.26.4" evidence="13"/>
<evidence type="ECO:0000256" key="1">
    <source>
        <dbReference type="ARBA" id="ARBA00000077"/>
    </source>
</evidence>
<dbReference type="PROSITE" id="PS51975">
    <property type="entry name" value="RNASE_H_2"/>
    <property type="match status" value="1"/>
</dbReference>
<organism evidence="15 16">
    <name type="scientific">Sulfuriroseicoccus oceanibius</name>
    <dbReference type="NCBI Taxonomy" id="2707525"/>
    <lineage>
        <taxon>Bacteria</taxon>
        <taxon>Pseudomonadati</taxon>
        <taxon>Verrucomicrobiota</taxon>
        <taxon>Verrucomicrobiia</taxon>
        <taxon>Verrucomicrobiales</taxon>
        <taxon>Verrucomicrobiaceae</taxon>
        <taxon>Sulfuriroseicoccus</taxon>
    </lineage>
</organism>
<feature type="binding site" evidence="12">
    <location>
        <position position="102"/>
    </location>
    <ligand>
        <name>a divalent metal cation</name>
        <dbReference type="ChEBI" id="CHEBI:60240"/>
    </ligand>
</feature>
<evidence type="ECO:0000256" key="8">
    <source>
        <dbReference type="ARBA" id="ARBA00022723"/>
    </source>
</evidence>
<evidence type="ECO:0000256" key="7">
    <source>
        <dbReference type="ARBA" id="ARBA00022722"/>
    </source>
</evidence>
<evidence type="ECO:0000256" key="11">
    <source>
        <dbReference type="ARBA" id="ARBA00022842"/>
    </source>
</evidence>
<feature type="domain" description="RNase H type-2" evidence="14">
    <location>
        <begin position="95"/>
        <end position="306"/>
    </location>
</feature>
<feature type="binding site" evidence="12">
    <location>
        <position position="101"/>
    </location>
    <ligand>
        <name>a divalent metal cation</name>
        <dbReference type="ChEBI" id="CHEBI:60240"/>
    </ligand>
</feature>
<comment type="catalytic activity">
    <reaction evidence="1 12 13">
        <text>Endonucleolytic cleavage to 5'-phosphomonoester.</text>
        <dbReference type="EC" id="3.1.26.4"/>
    </reaction>
</comment>
<sequence length="306" mass="33773">MSGPTSHTEPLTLDQAEKLRGILERKGFTFSAKPYSIYSAAKKSENVNVTVYEKGPKVLIQGKGTREFLEFVLEPEITGKAVIGYEAVHNPEMNAPHFGIDESGKGDFFGPLVVAGVYTDESMAAGLIAAGVQDSKAIKSDRKIRDLAKKIRETPGIAYDVLELRPETYNRLYAKFGNLNQMLAWGHATVIANLHQKRPDCPRALSDQFANPRVLKQALGRQKIAIELEQKTKAESDVAVAAASILARDHFVRWMDRASTDQRVMMPRGAGPKVLTVGRQLVEREGSQILESVAKLHFRTASQLTN</sequence>
<dbReference type="InterPro" id="IPR024567">
    <property type="entry name" value="RNase_HII/HIII_dom"/>
</dbReference>
<evidence type="ECO:0000256" key="12">
    <source>
        <dbReference type="PROSITE-ProRule" id="PRU01319"/>
    </source>
</evidence>
<dbReference type="InterPro" id="IPR004641">
    <property type="entry name" value="RNase_HIII"/>
</dbReference>
<evidence type="ECO:0000313" key="16">
    <source>
        <dbReference type="Proteomes" id="UP000475117"/>
    </source>
</evidence>
<dbReference type="Proteomes" id="UP000475117">
    <property type="component" value="Chromosome"/>
</dbReference>
<comment type="subcellular location">
    <subcellularLocation>
        <location evidence="4">Cytoplasm</location>
    </subcellularLocation>
</comment>
<dbReference type="PANTHER" id="PTHR10954:SF23">
    <property type="entry name" value="RIBONUCLEASE"/>
    <property type="match status" value="1"/>
</dbReference>
<dbReference type="CDD" id="cd06590">
    <property type="entry name" value="RNase_HII_bacteria_HIII_like"/>
    <property type="match status" value="1"/>
</dbReference>
<dbReference type="GO" id="GO:0006298">
    <property type="term" value="P:mismatch repair"/>
    <property type="evidence" value="ECO:0007669"/>
    <property type="project" value="TreeGrafter"/>
</dbReference>
<keyword evidence="11" id="KW-0460">Magnesium</keyword>
<evidence type="ECO:0000259" key="14">
    <source>
        <dbReference type="PROSITE" id="PS51975"/>
    </source>
</evidence>
<keyword evidence="8 12" id="KW-0479">Metal-binding</keyword>
<keyword evidence="10 12" id="KW-0378">Hydrolase</keyword>
<dbReference type="Pfam" id="PF01351">
    <property type="entry name" value="RNase_HII"/>
    <property type="match status" value="1"/>
</dbReference>
<name>A0A6B3L5N3_9BACT</name>
<accession>A0A6B3L5N3</accession>
<keyword evidence="9 12" id="KW-0255">Endonuclease</keyword>
<dbReference type="InterPro" id="IPR012295">
    <property type="entry name" value="TBP_dom_sf"/>
</dbReference>
<comment type="cofactor">
    <cofactor evidence="12">
        <name>Mn(2+)</name>
        <dbReference type="ChEBI" id="CHEBI:29035"/>
    </cofactor>
    <cofactor evidence="12">
        <name>Mg(2+)</name>
        <dbReference type="ChEBI" id="CHEBI:18420"/>
    </cofactor>
    <text evidence="12">Manganese or magnesium. Binds 1 divalent metal ion per monomer in the absence of substrate. May bind a second metal ion after substrate binding.</text>
</comment>
<dbReference type="PIRSF" id="PIRSF037748">
    <property type="entry name" value="RnhC"/>
    <property type="match status" value="1"/>
</dbReference>
<dbReference type="Gene3D" id="3.30.420.10">
    <property type="entry name" value="Ribonuclease H-like superfamily/Ribonuclease H"/>
    <property type="match status" value="1"/>
</dbReference>
<protein>
    <recommendedName>
        <fullName evidence="13">Ribonuclease</fullName>
        <ecNumber evidence="13">3.1.26.4</ecNumber>
    </recommendedName>
</protein>
<gene>
    <name evidence="15" type="ORF">G3M56_001475</name>
</gene>
<evidence type="ECO:0000256" key="4">
    <source>
        <dbReference type="ARBA" id="ARBA00004496"/>
    </source>
</evidence>
<dbReference type="GO" id="GO:0046872">
    <property type="term" value="F:metal ion binding"/>
    <property type="evidence" value="ECO:0007669"/>
    <property type="project" value="UniProtKB-KW"/>
</dbReference>
<evidence type="ECO:0000256" key="9">
    <source>
        <dbReference type="ARBA" id="ARBA00022759"/>
    </source>
</evidence>
<dbReference type="SUPFAM" id="SSF53098">
    <property type="entry name" value="Ribonuclease H-like"/>
    <property type="match status" value="1"/>
</dbReference>
<feature type="binding site" evidence="12">
    <location>
        <position position="207"/>
    </location>
    <ligand>
        <name>a divalent metal cation</name>
        <dbReference type="ChEBI" id="CHEBI:60240"/>
    </ligand>
</feature>
<evidence type="ECO:0000313" key="15">
    <source>
        <dbReference type="EMBL" id="QQL45284.1"/>
    </source>
</evidence>
<dbReference type="KEGG" id="soa:G3M56_001475"/>
<dbReference type="PANTHER" id="PTHR10954">
    <property type="entry name" value="RIBONUCLEASE H2 SUBUNIT A"/>
    <property type="match status" value="1"/>
</dbReference>